<proteinExistence type="predicted"/>
<protein>
    <submittedName>
        <fullName evidence="1">Uncharacterized protein</fullName>
    </submittedName>
</protein>
<evidence type="ECO:0000313" key="1">
    <source>
        <dbReference type="EMBL" id="PQJ73640.1"/>
    </source>
</evidence>
<sequence>MKFRKTNRRKTKINYIPIFSLGIVFLLLSFTFSHSYINNFNWNGIRNEIKDSIIEFEKYGSITSKYVGYAGKTPQQWFRQNWLNENLNEKELSKLTEYPNGSVKGIAYWNLFKNKKVEKKELFEKALNDTLAFVHYESGCIGTGFMLGEFVVSYLPMTENIKLEEILTKKGSKEILNLLKKRKMKENFYKKEYYKTLK</sequence>
<reference evidence="1 2" key="1">
    <citation type="submission" date="2016-12" db="EMBL/GenBank/DDBJ databases">
        <title>Trade-off between light-utilization and light-protection in marine flavobacteria.</title>
        <authorList>
            <person name="Kumagai Y."/>
            <person name="Yoshizawa S."/>
            <person name="Kogure K."/>
            <person name="Iwasaki W."/>
        </authorList>
    </citation>
    <scope>NUCLEOTIDE SEQUENCE [LARGE SCALE GENOMIC DNA]</scope>
    <source>
        <strain evidence="1 2">KCTC 12100</strain>
    </source>
</reference>
<accession>A0A2P6CFF3</accession>
<dbReference type="OrthoDB" id="1200496at2"/>
<dbReference type="RefSeq" id="WP_105049302.1">
    <property type="nucleotide sequence ID" value="NZ_CP150661.1"/>
</dbReference>
<name>A0A2P6CFF3_9FLAO</name>
<dbReference type="Proteomes" id="UP000247345">
    <property type="component" value="Unassembled WGS sequence"/>
</dbReference>
<organism evidence="1 2">
    <name type="scientific">Polaribacter butkevichii</name>
    <dbReference type="NCBI Taxonomy" id="218490"/>
    <lineage>
        <taxon>Bacteria</taxon>
        <taxon>Pseudomonadati</taxon>
        <taxon>Bacteroidota</taxon>
        <taxon>Flavobacteriia</taxon>
        <taxon>Flavobacteriales</taxon>
        <taxon>Flavobacteriaceae</taxon>
    </lineage>
</organism>
<evidence type="ECO:0000313" key="2">
    <source>
        <dbReference type="Proteomes" id="UP000247345"/>
    </source>
</evidence>
<dbReference type="AlphaFoldDB" id="A0A2P6CFF3"/>
<dbReference type="EMBL" id="MSCK01000001">
    <property type="protein sequence ID" value="PQJ73640.1"/>
    <property type="molecule type" value="Genomic_DNA"/>
</dbReference>
<keyword evidence="2" id="KW-1185">Reference proteome</keyword>
<comment type="caution">
    <text evidence="1">The sequence shown here is derived from an EMBL/GenBank/DDBJ whole genome shotgun (WGS) entry which is preliminary data.</text>
</comment>
<gene>
    <name evidence="1" type="ORF">BTO14_10325</name>
</gene>